<keyword evidence="4" id="KW-1185">Reference proteome</keyword>
<gene>
    <name evidence="3" type="ordered locus">Desmer_0848</name>
</gene>
<feature type="transmembrane region" description="Helical" evidence="1">
    <location>
        <begin position="196"/>
        <end position="215"/>
    </location>
</feature>
<feature type="domain" description="B box-type" evidence="2">
    <location>
        <begin position="1"/>
        <end position="38"/>
    </location>
</feature>
<sequence length="237" mass="27337">MNCNYHPNQEAEALCVKCKNPICQECTIKVEDKTICRHCLERSLSFNSGPNLAPEIIPKNTFIEKFLFLCYSLIPGAAHMHLGLFRRGTQLLIITFGGLALINFIGLNFIIPFIVIPAWFFSFFESHHLRRRVEKGQTIVDQDLFDRQLFDYTPLLKNHRLIGATIIILGLLSFIHQLDRYSFIRNLIGNWDLYNLLRGSIVPLMLILGGIYLILRTSRPQKMLDLTSDIPKVFDKE</sequence>
<evidence type="ECO:0000313" key="4">
    <source>
        <dbReference type="Proteomes" id="UP000005262"/>
    </source>
</evidence>
<dbReference type="STRING" id="768704.Desmer_0848"/>
<organism evidence="3 4">
    <name type="scientific">Desulfosporosinus meridiei (strain ATCC BAA-275 / DSM 13257 / KCTC 12902 / NCIMB 13706 / S10)</name>
    <dbReference type="NCBI Taxonomy" id="768704"/>
    <lineage>
        <taxon>Bacteria</taxon>
        <taxon>Bacillati</taxon>
        <taxon>Bacillota</taxon>
        <taxon>Clostridia</taxon>
        <taxon>Eubacteriales</taxon>
        <taxon>Desulfitobacteriaceae</taxon>
        <taxon>Desulfosporosinus</taxon>
    </lineage>
</organism>
<reference evidence="3 4" key="1">
    <citation type="journal article" date="2012" name="J. Bacteriol.">
        <title>Complete genome sequences of Desulfosporosinus orientis DSM765T, Desulfosporosinus youngiae DSM17734T, Desulfosporosinus meridiei DSM13257T, and Desulfosporosinus acidiphilus DSM22704T.</title>
        <authorList>
            <person name="Pester M."/>
            <person name="Brambilla E."/>
            <person name="Alazard D."/>
            <person name="Rattei T."/>
            <person name="Weinmaier T."/>
            <person name="Han J."/>
            <person name="Lucas S."/>
            <person name="Lapidus A."/>
            <person name="Cheng J.F."/>
            <person name="Goodwin L."/>
            <person name="Pitluck S."/>
            <person name="Peters L."/>
            <person name="Ovchinnikova G."/>
            <person name="Teshima H."/>
            <person name="Detter J.C."/>
            <person name="Han C.S."/>
            <person name="Tapia R."/>
            <person name="Land M.L."/>
            <person name="Hauser L."/>
            <person name="Kyrpides N.C."/>
            <person name="Ivanova N.N."/>
            <person name="Pagani I."/>
            <person name="Huntmann M."/>
            <person name="Wei C.L."/>
            <person name="Davenport K.W."/>
            <person name="Daligault H."/>
            <person name="Chain P.S."/>
            <person name="Chen A."/>
            <person name="Mavromatis K."/>
            <person name="Markowitz V."/>
            <person name="Szeto E."/>
            <person name="Mikhailova N."/>
            <person name="Pati A."/>
            <person name="Wagner M."/>
            <person name="Woyke T."/>
            <person name="Ollivier B."/>
            <person name="Klenk H.P."/>
            <person name="Spring S."/>
            <person name="Loy A."/>
        </authorList>
    </citation>
    <scope>NUCLEOTIDE SEQUENCE [LARGE SCALE GENOMIC DNA]</scope>
    <source>
        <strain evidence="4">ATCC BAA-275 / DSM 13257 / NCIMB 13706 / S10</strain>
    </source>
</reference>
<name>J7IMT7_DESMD</name>
<evidence type="ECO:0000313" key="3">
    <source>
        <dbReference type="EMBL" id="AFQ42880.1"/>
    </source>
</evidence>
<evidence type="ECO:0000256" key="1">
    <source>
        <dbReference type="SAM" id="Phobius"/>
    </source>
</evidence>
<dbReference type="PROSITE" id="PS50119">
    <property type="entry name" value="ZF_BBOX"/>
    <property type="match status" value="1"/>
</dbReference>
<feature type="transmembrane region" description="Helical" evidence="1">
    <location>
        <begin position="159"/>
        <end position="176"/>
    </location>
</feature>
<dbReference type="RefSeq" id="WP_014901800.1">
    <property type="nucleotide sequence ID" value="NC_018515.1"/>
</dbReference>
<dbReference type="eggNOG" id="ENOG50331RK">
    <property type="taxonomic scope" value="Bacteria"/>
</dbReference>
<feature type="transmembrane region" description="Helical" evidence="1">
    <location>
        <begin position="66"/>
        <end position="85"/>
    </location>
</feature>
<dbReference type="HOGENOM" id="CLU_1136633_0_0_9"/>
<keyword evidence="1" id="KW-1133">Transmembrane helix</keyword>
<dbReference type="EMBL" id="CP003629">
    <property type="protein sequence ID" value="AFQ42880.1"/>
    <property type="molecule type" value="Genomic_DNA"/>
</dbReference>
<dbReference type="KEGG" id="dmi:Desmer_0848"/>
<feature type="transmembrane region" description="Helical" evidence="1">
    <location>
        <begin position="91"/>
        <end position="124"/>
    </location>
</feature>
<reference evidence="4" key="2">
    <citation type="submission" date="2012-08" db="EMBL/GenBank/DDBJ databases">
        <title>Finished genome of Desulfosporosinus meridiei DSM 13257.</title>
        <authorList>
            <person name="Huntemann M."/>
            <person name="Wei C.-L."/>
            <person name="Han J."/>
            <person name="Detter J.C."/>
            <person name="Han C."/>
            <person name="Davenport K."/>
            <person name="Daligault H."/>
            <person name="Erkkila T."/>
            <person name="Gu W."/>
            <person name="Munk A.C.C."/>
            <person name="Teshima H."/>
            <person name="Xu Y."/>
            <person name="Chain P."/>
            <person name="Tapia R."/>
            <person name="Chen A."/>
            <person name="Krypides N."/>
            <person name="Mavromatis K."/>
            <person name="Markowitz V."/>
            <person name="Szeto E."/>
            <person name="Ivanova N."/>
            <person name="Mikhailova N."/>
            <person name="Ovchinnikova G."/>
            <person name="Pagani I."/>
            <person name="Pati A."/>
            <person name="Goodwin L."/>
            <person name="Peters L."/>
            <person name="Pitluck S."/>
            <person name="Woyke T."/>
            <person name="Pester M."/>
            <person name="Spring S."/>
            <person name="Ollivier B."/>
            <person name="Rattei T."/>
            <person name="Klenk H.-P."/>
            <person name="Wagner M."/>
            <person name="Loy A."/>
        </authorList>
    </citation>
    <scope>NUCLEOTIDE SEQUENCE [LARGE SCALE GENOMIC DNA]</scope>
    <source>
        <strain evidence="4">ATCC BAA-275 / DSM 13257 / NCIMB 13706 / S10</strain>
    </source>
</reference>
<dbReference type="Proteomes" id="UP000005262">
    <property type="component" value="Chromosome"/>
</dbReference>
<dbReference type="OrthoDB" id="82335at2"/>
<accession>J7IMT7</accession>
<dbReference type="AlphaFoldDB" id="J7IMT7"/>
<dbReference type="GO" id="GO:0008270">
    <property type="term" value="F:zinc ion binding"/>
    <property type="evidence" value="ECO:0007669"/>
    <property type="project" value="InterPro"/>
</dbReference>
<keyword evidence="1" id="KW-0812">Transmembrane</keyword>
<dbReference type="InterPro" id="IPR000315">
    <property type="entry name" value="Znf_B-box"/>
</dbReference>
<keyword evidence="1" id="KW-0472">Membrane</keyword>
<proteinExistence type="predicted"/>
<protein>
    <submittedName>
        <fullName evidence="3">B-box zinc finger</fullName>
    </submittedName>
</protein>
<evidence type="ECO:0000259" key="2">
    <source>
        <dbReference type="PROSITE" id="PS50119"/>
    </source>
</evidence>